<dbReference type="RefSeq" id="WP_382339900.1">
    <property type="nucleotide sequence ID" value="NZ_JBHSAB010000001.1"/>
</dbReference>
<sequence>MKINAKSHSKSPLFLLFFCHLNVAFSVVYPTDIVARDLNAPGMGWIGHIGMAIADNMDMEADNVIEVLYEPVAIQINSLADFKSKTLYWGAKYGINRNAATGMKMMDEAAFQMSFNCAEYTYTNHYNPGMGEWGMPLICPLFRCDTFINYIYWWGGYILPTFKPPGVPSDTMPRAVYNAFPDQRDDEFTGYNSELVQQNIAMYQGTINTLSLKQLNQLDFNQFRQIIDKPALTTAEINTLITFVENPNFDMQKKIFILDELGFTASPDVLPKLIRLYAINQQNDEFRHMIIRDTQAIYQRNSIDNYPAEKQFLLDFYNELLDTALPHDAMIAIRGIIALSAEQALNQKISKINAILQRSSVTPENRISIKIILAFKLASRESLYITEIINELEQQNKMELDVMFAGAIAARLTNHGRQSLNIDSKAKIAEYLDIMNNKFDGHIKPVWPQSYRIWHECMTLIH</sequence>
<reference evidence="2" key="1">
    <citation type="journal article" date="2019" name="Int. J. Syst. Evol. Microbiol.">
        <title>The Global Catalogue of Microorganisms (GCM) 10K type strain sequencing project: providing services to taxonomists for standard genome sequencing and annotation.</title>
        <authorList>
            <consortium name="The Broad Institute Genomics Platform"/>
            <consortium name="The Broad Institute Genome Sequencing Center for Infectious Disease"/>
            <person name="Wu L."/>
            <person name="Ma J."/>
        </authorList>
    </citation>
    <scope>NUCLEOTIDE SEQUENCE [LARGE SCALE GENOMIC DNA]</scope>
    <source>
        <strain evidence="2">CCUG 59858</strain>
    </source>
</reference>
<keyword evidence="2" id="KW-1185">Reference proteome</keyword>
<dbReference type="Proteomes" id="UP001595758">
    <property type="component" value="Unassembled WGS sequence"/>
</dbReference>
<organism evidence="1 2">
    <name type="scientific">Legionella dresdenensis</name>
    <dbReference type="NCBI Taxonomy" id="450200"/>
    <lineage>
        <taxon>Bacteria</taxon>
        <taxon>Pseudomonadati</taxon>
        <taxon>Pseudomonadota</taxon>
        <taxon>Gammaproteobacteria</taxon>
        <taxon>Legionellales</taxon>
        <taxon>Legionellaceae</taxon>
        <taxon>Legionella</taxon>
    </lineage>
</organism>
<evidence type="ECO:0000313" key="2">
    <source>
        <dbReference type="Proteomes" id="UP001595758"/>
    </source>
</evidence>
<name>A0ABV8CB62_9GAMM</name>
<gene>
    <name evidence="1" type="ORF">ACFORL_00170</name>
</gene>
<proteinExistence type="predicted"/>
<comment type="caution">
    <text evidence="1">The sequence shown here is derived from an EMBL/GenBank/DDBJ whole genome shotgun (WGS) entry which is preliminary data.</text>
</comment>
<evidence type="ECO:0000313" key="1">
    <source>
        <dbReference type="EMBL" id="MFC3907491.1"/>
    </source>
</evidence>
<evidence type="ECO:0008006" key="3">
    <source>
        <dbReference type="Google" id="ProtNLM"/>
    </source>
</evidence>
<protein>
    <recommendedName>
        <fullName evidence="3">HEAT repeat domain-containing protein</fullName>
    </recommendedName>
</protein>
<dbReference type="EMBL" id="JBHSAB010000001">
    <property type="protein sequence ID" value="MFC3907491.1"/>
    <property type="molecule type" value="Genomic_DNA"/>
</dbReference>
<accession>A0ABV8CB62</accession>